<dbReference type="EC" id="2.7.7.101" evidence="12"/>
<protein>
    <recommendedName>
        <fullName evidence="12 13">DNA primase</fullName>
        <ecNumber evidence="12">2.7.7.101</ecNumber>
    </recommendedName>
</protein>
<keyword evidence="10 12" id="KW-0238">DNA-binding</keyword>
<dbReference type="SMART" id="SM00400">
    <property type="entry name" value="ZnF_CHCC"/>
    <property type="match status" value="1"/>
</dbReference>
<dbReference type="InterPro" id="IPR036185">
    <property type="entry name" value="DNA_heli_DnaB-like_N_sf"/>
</dbReference>
<name>A0ABU0AFC3_9BACI</name>
<feature type="domain" description="Toprim" evidence="14">
    <location>
        <begin position="262"/>
        <end position="343"/>
    </location>
</feature>
<dbReference type="InterPro" id="IPR006295">
    <property type="entry name" value="DNA_primase_DnaG"/>
</dbReference>
<dbReference type="PIRSF" id="PIRSF002811">
    <property type="entry name" value="DnaG"/>
    <property type="match status" value="1"/>
</dbReference>
<keyword evidence="8 12" id="KW-0862">Zinc</keyword>
<evidence type="ECO:0000256" key="9">
    <source>
        <dbReference type="ARBA" id="ARBA00022842"/>
    </source>
</evidence>
<dbReference type="InterPro" id="IPR034151">
    <property type="entry name" value="TOPRIM_DnaG_bac"/>
</dbReference>
<keyword evidence="5 12" id="KW-0235">DNA replication</keyword>
<dbReference type="InterPro" id="IPR030846">
    <property type="entry name" value="DnaG_bac"/>
</dbReference>
<evidence type="ECO:0000256" key="1">
    <source>
        <dbReference type="ARBA" id="ARBA00022478"/>
    </source>
</evidence>
<keyword evidence="6 12" id="KW-0479">Metal-binding</keyword>
<keyword evidence="3 12" id="KW-0808">Transferase</keyword>
<dbReference type="InterPro" id="IPR036977">
    <property type="entry name" value="DNA_primase_Znf_CHC2"/>
</dbReference>
<accession>A0ABU0AFC3</accession>
<dbReference type="Pfam" id="PF08275">
    <property type="entry name" value="DNAG_N"/>
    <property type="match status" value="1"/>
</dbReference>
<keyword evidence="16" id="KW-1185">Reference proteome</keyword>
<evidence type="ECO:0000256" key="5">
    <source>
        <dbReference type="ARBA" id="ARBA00022705"/>
    </source>
</evidence>
<dbReference type="Gene3D" id="3.90.580.10">
    <property type="entry name" value="Zinc finger, CHC2-type domain"/>
    <property type="match status" value="1"/>
</dbReference>
<dbReference type="Pfam" id="PF00772">
    <property type="entry name" value="DnaB"/>
    <property type="match status" value="1"/>
</dbReference>
<dbReference type="SUPFAM" id="SSF57783">
    <property type="entry name" value="Zinc beta-ribbon"/>
    <property type="match status" value="1"/>
</dbReference>
<reference evidence="15 16" key="1">
    <citation type="submission" date="2023-07" db="EMBL/GenBank/DDBJ databases">
        <title>Genomic Encyclopedia of Type Strains, Phase IV (KMG-IV): sequencing the most valuable type-strain genomes for metagenomic binning, comparative biology and taxonomic classification.</title>
        <authorList>
            <person name="Goeker M."/>
        </authorList>
    </citation>
    <scope>NUCLEOTIDE SEQUENCE [LARGE SCALE GENOMIC DNA]</scope>
    <source>
        <strain evidence="15 16">DSM 23494</strain>
    </source>
</reference>
<dbReference type="Gene3D" id="3.40.1360.10">
    <property type="match status" value="1"/>
</dbReference>
<dbReference type="InterPro" id="IPR007693">
    <property type="entry name" value="DNA_helicase_DnaB-like_N"/>
</dbReference>
<dbReference type="PANTHER" id="PTHR30313:SF2">
    <property type="entry name" value="DNA PRIMASE"/>
    <property type="match status" value="1"/>
</dbReference>
<keyword evidence="9" id="KW-0460">Magnesium</keyword>
<evidence type="ECO:0000256" key="2">
    <source>
        <dbReference type="ARBA" id="ARBA00022515"/>
    </source>
</evidence>
<evidence type="ECO:0000256" key="4">
    <source>
        <dbReference type="ARBA" id="ARBA00022695"/>
    </source>
</evidence>
<proteinExistence type="inferred from homology"/>
<evidence type="ECO:0000256" key="10">
    <source>
        <dbReference type="ARBA" id="ARBA00023125"/>
    </source>
</evidence>
<dbReference type="Proteomes" id="UP001238088">
    <property type="component" value="Unassembled WGS sequence"/>
</dbReference>
<keyword evidence="4 12" id="KW-0548">Nucleotidyltransferase</keyword>
<evidence type="ECO:0000256" key="8">
    <source>
        <dbReference type="ARBA" id="ARBA00022833"/>
    </source>
</evidence>
<dbReference type="PROSITE" id="PS50880">
    <property type="entry name" value="TOPRIM"/>
    <property type="match status" value="1"/>
</dbReference>
<evidence type="ECO:0000256" key="7">
    <source>
        <dbReference type="ARBA" id="ARBA00022771"/>
    </source>
</evidence>
<dbReference type="Pfam" id="PF01807">
    <property type="entry name" value="Zn_ribbon_DnaG"/>
    <property type="match status" value="1"/>
</dbReference>
<dbReference type="Pfam" id="PF10410">
    <property type="entry name" value="DnaB_bind"/>
    <property type="match status" value="1"/>
</dbReference>
<evidence type="ECO:0000259" key="14">
    <source>
        <dbReference type="PROSITE" id="PS50880"/>
    </source>
</evidence>
<evidence type="ECO:0000313" key="16">
    <source>
        <dbReference type="Proteomes" id="UP001238088"/>
    </source>
</evidence>
<comment type="catalytic activity">
    <reaction evidence="12">
        <text>ssDNA + n NTP = ssDNA/pppN(pN)n-1 hybrid + (n-1) diphosphate.</text>
        <dbReference type="EC" id="2.7.7.101"/>
    </reaction>
</comment>
<dbReference type="CDD" id="cd03364">
    <property type="entry name" value="TOPRIM_DnaG_primases"/>
    <property type="match status" value="1"/>
</dbReference>
<dbReference type="InterPro" id="IPR006171">
    <property type="entry name" value="TOPRIM_dom"/>
</dbReference>
<dbReference type="RefSeq" id="WP_307473072.1">
    <property type="nucleotide sequence ID" value="NZ_JAUSUB010000004.1"/>
</dbReference>
<feature type="zinc finger region" description="CHC2-type" evidence="12">
    <location>
        <begin position="40"/>
        <end position="64"/>
    </location>
</feature>
<keyword evidence="1 12" id="KW-0240">DNA-directed RNA polymerase</keyword>
<dbReference type="Pfam" id="PF13155">
    <property type="entry name" value="Toprim_2"/>
    <property type="match status" value="1"/>
</dbReference>
<dbReference type="EMBL" id="JAUSUB010000004">
    <property type="protein sequence ID" value="MDQ0269482.1"/>
    <property type="molecule type" value="Genomic_DNA"/>
</dbReference>
<comment type="function">
    <text evidence="12 13">RNA polymerase that catalyzes the synthesis of short RNA molecules used as primers for DNA polymerase during DNA replication.</text>
</comment>
<dbReference type="Gene3D" id="3.90.980.10">
    <property type="entry name" value="DNA primase, catalytic core, N-terminal domain"/>
    <property type="match status" value="1"/>
</dbReference>
<evidence type="ECO:0000256" key="3">
    <source>
        <dbReference type="ARBA" id="ARBA00022679"/>
    </source>
</evidence>
<gene>
    <name evidence="12" type="primary">dnaG</name>
    <name evidence="15" type="ORF">J2S17_001353</name>
</gene>
<comment type="subunit">
    <text evidence="12">Monomer. Interacts with DnaB.</text>
</comment>
<evidence type="ECO:0000256" key="13">
    <source>
        <dbReference type="PIRNR" id="PIRNR002811"/>
    </source>
</evidence>
<dbReference type="SUPFAM" id="SSF48024">
    <property type="entry name" value="N-terminal domain of DnaB helicase"/>
    <property type="match status" value="1"/>
</dbReference>
<evidence type="ECO:0000256" key="6">
    <source>
        <dbReference type="ARBA" id="ARBA00022723"/>
    </source>
</evidence>
<evidence type="ECO:0000256" key="11">
    <source>
        <dbReference type="ARBA" id="ARBA00023163"/>
    </source>
</evidence>
<comment type="caution">
    <text evidence="15">The sequence shown here is derived from an EMBL/GenBank/DDBJ whole genome shotgun (WGS) entry which is preliminary data.</text>
</comment>
<dbReference type="InterPro" id="IPR013264">
    <property type="entry name" value="DNAG_N"/>
</dbReference>
<evidence type="ECO:0000313" key="15">
    <source>
        <dbReference type="EMBL" id="MDQ0269482.1"/>
    </source>
</evidence>
<dbReference type="GO" id="GO:0016779">
    <property type="term" value="F:nucleotidyltransferase activity"/>
    <property type="evidence" value="ECO:0007669"/>
    <property type="project" value="UniProtKB-KW"/>
</dbReference>
<evidence type="ECO:0000256" key="12">
    <source>
        <dbReference type="HAMAP-Rule" id="MF_00974"/>
    </source>
</evidence>
<dbReference type="NCBIfam" id="TIGR01391">
    <property type="entry name" value="dnaG"/>
    <property type="match status" value="1"/>
</dbReference>
<organism evidence="15 16">
    <name type="scientific">Cytobacillus purgationiresistens</name>
    <dbReference type="NCBI Taxonomy" id="863449"/>
    <lineage>
        <taxon>Bacteria</taxon>
        <taxon>Bacillati</taxon>
        <taxon>Bacillota</taxon>
        <taxon>Bacilli</taxon>
        <taxon>Bacillales</taxon>
        <taxon>Bacillaceae</taxon>
        <taxon>Cytobacillus</taxon>
    </lineage>
</organism>
<dbReference type="InterPro" id="IPR016136">
    <property type="entry name" value="DNA_helicase_N/primase_C"/>
</dbReference>
<dbReference type="SMART" id="SM00493">
    <property type="entry name" value="TOPRIM"/>
    <property type="match status" value="1"/>
</dbReference>
<comment type="similarity">
    <text evidence="12 13">Belongs to the DnaG primase family.</text>
</comment>
<dbReference type="Gene3D" id="6.10.140.360">
    <property type="match status" value="1"/>
</dbReference>
<sequence length="603" mass="69237">MAERIAEEKINEIRQSVDIVDVVGDHVSLTKQGRNYFGLCPFHGENTPSFSVSPDKQIYHCFGCHAGGDIFSFLMDLEGYSFQEAALKLAEKGNVKLDIDSALMNQSKTVSPDIQQMIEAHELLRKFYHHLLINTKDGQPALEYLLNRGFTMESIVKFQIGYSLNSWDFVSKFLLKRKYKPEIMERAGLIIKREKDDSHFDRFRHRIMFPIMNRKGNTIAFSGRSLGDDEPKYLNSPETVIFNKSKTLYNFQLARASIKKLQKAVLFEGFADVIASDRAGVENGVATMGTSLTEEHVSLLRKNAQSITICYDSDKAGIEAANRALEMLTDAGCQVRVALMPEGLDPDDYIRQFGEEKFRNEVIESSLTFMGFKLSYLRRGKRLNDEGDRLLYIEEVLKEISNLTKAVERDHYLRQLSAEFSLSLEALKEQQKQLYYAKKKQLPNQKRNVQQQHMMSLQRSSELKPAFHTAERRLLAHMITNGDIAFKVQELLQGSTFHIDEHQAIFTYLLGFYESGHTSDVSAFIHFINDDGLRRIVAEIEMMPVNNEISDKELSDYIKQVLNQPKMIMIKEKMLEEKEAERQKDYAKAALIAMEIIQLRKSL</sequence>
<dbReference type="InterPro" id="IPR019475">
    <property type="entry name" value="DNA_primase_DnaB-bd"/>
</dbReference>
<keyword evidence="7 12" id="KW-0863">Zinc-finger</keyword>
<dbReference type="InterPro" id="IPR002694">
    <property type="entry name" value="Znf_CHC2"/>
</dbReference>
<dbReference type="HAMAP" id="MF_00974">
    <property type="entry name" value="DNA_primase_DnaG"/>
    <property type="match status" value="1"/>
</dbReference>
<comment type="cofactor">
    <cofactor evidence="12 13">
        <name>Zn(2+)</name>
        <dbReference type="ChEBI" id="CHEBI:29105"/>
    </cofactor>
    <text evidence="12 13">Binds 1 zinc ion per monomer.</text>
</comment>
<dbReference type="PANTHER" id="PTHR30313">
    <property type="entry name" value="DNA PRIMASE"/>
    <property type="match status" value="1"/>
</dbReference>
<dbReference type="Gene3D" id="1.10.860.10">
    <property type="entry name" value="DNAb Helicase, Chain A"/>
    <property type="match status" value="1"/>
</dbReference>
<keyword evidence="11 12" id="KW-0804">Transcription</keyword>
<dbReference type="SUPFAM" id="SSF56731">
    <property type="entry name" value="DNA primase core"/>
    <property type="match status" value="1"/>
</dbReference>
<dbReference type="InterPro" id="IPR037068">
    <property type="entry name" value="DNA_primase_core_N_sf"/>
</dbReference>
<keyword evidence="2 12" id="KW-0639">Primosome</keyword>
<comment type="domain">
    <text evidence="12">Contains an N-terminal zinc-binding domain, a central core domain that contains the primase activity, and a C-terminal DnaB-binding domain.</text>
</comment>
<dbReference type="InterPro" id="IPR050219">
    <property type="entry name" value="DnaG_primase"/>
</dbReference>